<gene>
    <name evidence="2" type="ORF">CF165_45490</name>
</gene>
<dbReference type="OrthoDB" id="3239945at2"/>
<keyword evidence="3" id="KW-1185">Reference proteome</keyword>
<dbReference type="InterPro" id="IPR016181">
    <property type="entry name" value="Acyl_CoA_acyltransferase"/>
</dbReference>
<dbReference type="Pfam" id="PF00583">
    <property type="entry name" value="Acetyltransf_1"/>
    <property type="match status" value="1"/>
</dbReference>
<proteinExistence type="predicted"/>
<dbReference type="RefSeq" id="WP_093953837.1">
    <property type="nucleotide sequence ID" value="NZ_NMUL01000069.1"/>
</dbReference>
<dbReference type="CDD" id="cd04301">
    <property type="entry name" value="NAT_SF"/>
    <property type="match status" value="1"/>
</dbReference>
<dbReference type="Gene3D" id="3.40.630.30">
    <property type="match status" value="1"/>
</dbReference>
<sequence>MAHTVRPLDASTWDAFAELVERNNGIFGGCWCLGFHPERGQRGPVRRAIKEERVRTGGAHAALVLDEHGAAQGWCQYGDPGELPGIKHRREYDKDPPPRPDWRITCVFVDKKHRGHGIARAALEGALDQIAGAGGGLVEAVSEVTAGRDAPARFLFSATVELFEELGFARGRQVGGHAWIVSRVVPGHPVG</sequence>
<dbReference type="EMBL" id="NMUL01000069">
    <property type="protein sequence ID" value="OXM59834.1"/>
    <property type="molecule type" value="Genomic_DNA"/>
</dbReference>
<organism evidence="2 3">
    <name type="scientific">Amycolatopsis vastitatis</name>
    <dbReference type="NCBI Taxonomy" id="1905142"/>
    <lineage>
        <taxon>Bacteria</taxon>
        <taxon>Bacillati</taxon>
        <taxon>Actinomycetota</taxon>
        <taxon>Actinomycetes</taxon>
        <taxon>Pseudonocardiales</taxon>
        <taxon>Pseudonocardiaceae</taxon>
        <taxon>Amycolatopsis</taxon>
    </lineage>
</organism>
<keyword evidence="2" id="KW-0808">Transferase</keyword>
<protein>
    <submittedName>
        <fullName evidence="2">GNAT family N-acetyltransferase</fullName>
    </submittedName>
</protein>
<feature type="domain" description="N-acetyltransferase" evidence="1">
    <location>
        <begin position="3"/>
        <end position="191"/>
    </location>
</feature>
<dbReference type="AlphaFoldDB" id="A0A229SM35"/>
<evidence type="ECO:0000313" key="2">
    <source>
        <dbReference type="EMBL" id="OXM59834.1"/>
    </source>
</evidence>
<name>A0A229SM35_9PSEU</name>
<reference evidence="3" key="1">
    <citation type="submission" date="2017-07" db="EMBL/GenBank/DDBJ databases">
        <title>Comparative genome mining reveals phylogenetic distribution patterns of secondary metabolites in Amycolatopsis.</title>
        <authorList>
            <person name="Adamek M."/>
            <person name="Alanjary M."/>
            <person name="Sales-Ortells H."/>
            <person name="Goodfellow M."/>
            <person name="Bull A.T."/>
            <person name="Kalinowski J."/>
            <person name="Ziemert N."/>
        </authorList>
    </citation>
    <scope>NUCLEOTIDE SEQUENCE [LARGE SCALE GENOMIC DNA]</scope>
    <source>
        <strain evidence="3">H5</strain>
    </source>
</reference>
<evidence type="ECO:0000313" key="3">
    <source>
        <dbReference type="Proteomes" id="UP000215199"/>
    </source>
</evidence>
<dbReference type="Proteomes" id="UP000215199">
    <property type="component" value="Unassembled WGS sequence"/>
</dbReference>
<dbReference type="GO" id="GO:0016747">
    <property type="term" value="F:acyltransferase activity, transferring groups other than amino-acyl groups"/>
    <property type="evidence" value="ECO:0007669"/>
    <property type="project" value="InterPro"/>
</dbReference>
<dbReference type="PROSITE" id="PS51186">
    <property type="entry name" value="GNAT"/>
    <property type="match status" value="1"/>
</dbReference>
<evidence type="ECO:0000259" key="1">
    <source>
        <dbReference type="PROSITE" id="PS51186"/>
    </source>
</evidence>
<dbReference type="InterPro" id="IPR000182">
    <property type="entry name" value="GNAT_dom"/>
</dbReference>
<dbReference type="SUPFAM" id="SSF55729">
    <property type="entry name" value="Acyl-CoA N-acyltransferases (Nat)"/>
    <property type="match status" value="1"/>
</dbReference>
<comment type="caution">
    <text evidence="2">The sequence shown here is derived from an EMBL/GenBank/DDBJ whole genome shotgun (WGS) entry which is preliminary data.</text>
</comment>
<accession>A0A229SM35</accession>